<comment type="similarity">
    <text evidence="6">Belongs to the LptC family.</text>
</comment>
<dbReference type="GO" id="GO:0005886">
    <property type="term" value="C:plasma membrane"/>
    <property type="evidence" value="ECO:0007669"/>
    <property type="project" value="UniProtKB-SubCell"/>
</dbReference>
<evidence type="ECO:0000256" key="6">
    <source>
        <dbReference type="PIRNR" id="PIRNR028513"/>
    </source>
</evidence>
<evidence type="ECO:0000313" key="8">
    <source>
        <dbReference type="EMBL" id="EPE37242.1"/>
    </source>
</evidence>
<proteinExistence type="inferred from homology"/>
<dbReference type="InterPro" id="IPR052363">
    <property type="entry name" value="LPS_export_LptC"/>
</dbReference>
<dbReference type="Gene3D" id="2.60.450.10">
    <property type="entry name" value="Lipopolysaccharide (LPS) transport protein A like domain"/>
    <property type="match status" value="1"/>
</dbReference>
<evidence type="ECO:0000256" key="4">
    <source>
        <dbReference type="ARBA" id="ARBA00022989"/>
    </source>
</evidence>
<comment type="subcellular location">
    <subcellularLocation>
        <location evidence="6">Cell inner membrane</location>
    </subcellularLocation>
</comment>
<dbReference type="GO" id="GO:0030288">
    <property type="term" value="C:outer membrane-bounded periplasmic space"/>
    <property type="evidence" value="ECO:0007669"/>
    <property type="project" value="TreeGrafter"/>
</dbReference>
<keyword evidence="9" id="KW-1185">Reference proteome</keyword>
<keyword evidence="5 6" id="KW-0472">Membrane</keyword>
<evidence type="ECO:0000256" key="1">
    <source>
        <dbReference type="ARBA" id="ARBA00022475"/>
    </source>
</evidence>
<dbReference type="PANTHER" id="PTHR37481">
    <property type="entry name" value="LIPOPOLYSACCHARIDE EXPORT SYSTEM PROTEIN LPTC"/>
    <property type="match status" value="1"/>
</dbReference>
<dbReference type="PIRSF" id="PIRSF028513">
    <property type="entry name" value="LptC"/>
    <property type="match status" value="1"/>
</dbReference>
<feature type="transmembrane region" description="Helical" evidence="7">
    <location>
        <begin position="6"/>
        <end position="23"/>
    </location>
</feature>
<evidence type="ECO:0000256" key="3">
    <source>
        <dbReference type="ARBA" id="ARBA00022692"/>
    </source>
</evidence>
<dbReference type="EMBL" id="AMSD01000002">
    <property type="protein sequence ID" value="EPE37242.1"/>
    <property type="molecule type" value="Genomic_DNA"/>
</dbReference>
<protein>
    <recommendedName>
        <fullName evidence="6">Lipopolysaccharide export system protein LptC</fullName>
    </recommendedName>
</protein>
<keyword evidence="3 7" id="KW-0812">Transmembrane</keyword>
<dbReference type="eggNOG" id="COG3117">
    <property type="taxonomic scope" value="Bacteria"/>
</dbReference>
<dbReference type="Proteomes" id="UP000053688">
    <property type="component" value="Unassembled WGS sequence"/>
</dbReference>
<keyword evidence="4 7" id="KW-1133">Transmembrane helix</keyword>
<evidence type="ECO:0000256" key="5">
    <source>
        <dbReference type="ARBA" id="ARBA00023136"/>
    </source>
</evidence>
<reference evidence="8 9" key="1">
    <citation type="journal article" date="2014" name="Environ. Microbiol.">
        <title>Genomic signatures of obligate host dependence in the luminous bacterial symbiont of a vertebrate.</title>
        <authorList>
            <person name="Hendry T.A."/>
            <person name="de Wet J.R."/>
            <person name="Dunlap P.V."/>
        </authorList>
    </citation>
    <scope>NUCLEOTIDE SEQUENCE [LARGE SCALE GENOMIC DNA]</scope>
    <source>
        <strain evidence="8 9">Akat1</strain>
    </source>
</reference>
<keyword evidence="1 6" id="KW-1003">Cell membrane</keyword>
<evidence type="ECO:0000256" key="2">
    <source>
        <dbReference type="ARBA" id="ARBA00022519"/>
    </source>
</evidence>
<evidence type="ECO:0000256" key="7">
    <source>
        <dbReference type="SAM" id="Phobius"/>
    </source>
</evidence>
<dbReference type="GO" id="GO:0015221">
    <property type="term" value="F:lipopolysaccharide transmembrane transporter activity"/>
    <property type="evidence" value="ECO:0007669"/>
    <property type="project" value="InterPro"/>
</dbReference>
<sequence>MNLSHIVYIILILSASYSIYYLFEKKEEKINRYITSNKQIPMFRSKNMENIFYTEEGIRSHIITSKHLKYFPKSGETEFEFPVLKIYKNGQIQEWEISSDKALLYENRILTLYDNVLAKNLLVQSVFDVMSTKELNIELNNKNFWSHDHVVFIGQKFKIEGQEMKGNFIKNTAILSKKVKGQYEFFIS</sequence>
<evidence type="ECO:0000313" key="9">
    <source>
        <dbReference type="Proteomes" id="UP000053688"/>
    </source>
</evidence>
<dbReference type="InterPro" id="IPR026265">
    <property type="entry name" value="LptC"/>
</dbReference>
<organism evidence="8 9">
    <name type="scientific">Candidatus Photodesmus katoptron Akat1</name>
    <dbReference type="NCBI Taxonomy" id="1236703"/>
    <lineage>
        <taxon>Bacteria</taxon>
        <taxon>Pseudomonadati</taxon>
        <taxon>Pseudomonadota</taxon>
        <taxon>Gammaproteobacteria</taxon>
        <taxon>Vibrionales</taxon>
        <taxon>Vibrionaceae</taxon>
        <taxon>Candidatus Photodesmus</taxon>
    </lineage>
</organism>
<dbReference type="Pfam" id="PF06835">
    <property type="entry name" value="LptC"/>
    <property type="match status" value="1"/>
</dbReference>
<dbReference type="NCBIfam" id="TIGR04409">
    <property type="entry name" value="LptC_YrbK"/>
    <property type="match status" value="1"/>
</dbReference>
<dbReference type="InterPro" id="IPR010664">
    <property type="entry name" value="LipoPS_assembly_LptC-rel"/>
</dbReference>
<dbReference type="PANTHER" id="PTHR37481:SF1">
    <property type="entry name" value="LIPOPOLYSACCHARIDE EXPORT SYSTEM PROTEIN LPTC"/>
    <property type="match status" value="1"/>
</dbReference>
<gene>
    <name evidence="8" type="ORF">O1U_0542</name>
</gene>
<keyword evidence="2 6" id="KW-0997">Cell inner membrane</keyword>
<dbReference type="GO" id="GO:0017089">
    <property type="term" value="F:glycolipid transfer activity"/>
    <property type="evidence" value="ECO:0007669"/>
    <property type="project" value="TreeGrafter"/>
</dbReference>
<accession>S3DFQ9</accession>
<comment type="function">
    <text evidence="6">Required for the translocation of lipopolysaccharide (LPS) from the inner membrane to the outer membrane.</text>
</comment>
<dbReference type="RefSeq" id="WP_016503874.1">
    <property type="nucleotide sequence ID" value="NZ_AMSD01000002.1"/>
</dbReference>
<dbReference type="AlphaFoldDB" id="S3DFQ9"/>
<comment type="caution">
    <text evidence="8">The sequence shown here is derived from an EMBL/GenBank/DDBJ whole genome shotgun (WGS) entry which is preliminary data.</text>
</comment>
<name>S3DFQ9_9GAMM</name>
<dbReference type="STRING" id="28176.CF66_7041"/>